<feature type="domain" description="Nucleotidyl transferase" evidence="10">
    <location>
        <begin position="2"/>
        <end position="241"/>
    </location>
</feature>
<evidence type="ECO:0000256" key="5">
    <source>
        <dbReference type="ARBA" id="ARBA00022695"/>
    </source>
</evidence>
<keyword evidence="12" id="KW-1185">Reference proteome</keyword>
<evidence type="ECO:0000256" key="4">
    <source>
        <dbReference type="ARBA" id="ARBA00022679"/>
    </source>
</evidence>
<dbReference type="PANTHER" id="PTHR43532">
    <property type="entry name" value="GLUCOSE-1-PHOSPHATE THYMIDYLYLTRANSFERASE"/>
    <property type="match status" value="1"/>
</dbReference>
<evidence type="ECO:0000256" key="9">
    <source>
        <dbReference type="RuleBase" id="RU003706"/>
    </source>
</evidence>
<protein>
    <recommendedName>
        <fullName evidence="3 9">Glucose-1-phosphate thymidylyltransferase</fullName>
        <ecNumber evidence="3 9">2.7.7.24</ecNumber>
    </recommendedName>
</protein>
<name>A0ABW5B3Z2_9BACT</name>
<evidence type="ECO:0000259" key="10">
    <source>
        <dbReference type="Pfam" id="PF00483"/>
    </source>
</evidence>
<evidence type="ECO:0000256" key="1">
    <source>
        <dbReference type="ARBA" id="ARBA00001946"/>
    </source>
</evidence>
<reference evidence="12" key="1">
    <citation type="journal article" date="2019" name="Int. J. Syst. Evol. Microbiol.">
        <title>The Global Catalogue of Microorganisms (GCM) 10K type strain sequencing project: providing services to taxonomists for standard genome sequencing and annotation.</title>
        <authorList>
            <consortium name="The Broad Institute Genomics Platform"/>
            <consortium name="The Broad Institute Genome Sequencing Center for Infectious Disease"/>
            <person name="Wu L."/>
            <person name="Ma J."/>
        </authorList>
    </citation>
    <scope>NUCLEOTIDE SEQUENCE [LARGE SCALE GENOMIC DNA]</scope>
    <source>
        <strain evidence="12">KCTC 19812</strain>
    </source>
</reference>
<dbReference type="GO" id="GO:0008879">
    <property type="term" value="F:glucose-1-phosphate thymidylyltransferase activity"/>
    <property type="evidence" value="ECO:0007669"/>
    <property type="project" value="UniProtKB-EC"/>
</dbReference>
<comment type="similarity">
    <text evidence="2 9">Belongs to the glucose-1-phosphate thymidylyltransferase family.</text>
</comment>
<keyword evidence="7 9" id="KW-0460">Magnesium</keyword>
<keyword evidence="4 9" id="KW-0808">Transferase</keyword>
<comment type="function">
    <text evidence="9">Catalyzes the formation of dTDP-glucose, from dTTP and glucose 1-phosphate, as well as its pyrophosphorolysis.</text>
</comment>
<sequence>MKGIVLAGGSGTRLYPITKGVSKQLLAIYDKPMIYYPLSVLMLAGIREVLVISTPEDLPNFEKLLGDGSEIGISISYAVQPKPEGLAQAFIIAEEFLAGDDACLVLGDNIFFGHGLTQLLKNSVDSVTKKREATVFGYYVNDPNRYGVVEFDKEGKVISIEEKPAKPKSNFAVVGLYFYPNTVVEIAKSVKPSERGELEITTVNQTYLSLGVLNVQLMGRGYAWLDTGTHESMLEASNFIHTIEKRQGLKVACLEEIAFDMGYINKEQLLRLAEPLRKTEYGQYLIKKIRD</sequence>
<dbReference type="EC" id="2.7.7.24" evidence="3 9"/>
<dbReference type="SUPFAM" id="SSF53448">
    <property type="entry name" value="Nucleotide-diphospho-sugar transferases"/>
    <property type="match status" value="1"/>
</dbReference>
<evidence type="ECO:0000256" key="7">
    <source>
        <dbReference type="ARBA" id="ARBA00022842"/>
    </source>
</evidence>
<proteinExistence type="inferred from homology"/>
<dbReference type="Gene3D" id="3.90.550.10">
    <property type="entry name" value="Spore Coat Polysaccharide Biosynthesis Protein SpsA, Chain A"/>
    <property type="match status" value="1"/>
</dbReference>
<evidence type="ECO:0000256" key="2">
    <source>
        <dbReference type="ARBA" id="ARBA00010480"/>
    </source>
</evidence>
<dbReference type="InterPro" id="IPR005907">
    <property type="entry name" value="G1P_thy_trans_s"/>
</dbReference>
<dbReference type="InterPro" id="IPR029044">
    <property type="entry name" value="Nucleotide-diphossugar_trans"/>
</dbReference>
<organism evidence="11 12">
    <name type="scientific">Shivajiella indica</name>
    <dbReference type="NCBI Taxonomy" id="872115"/>
    <lineage>
        <taxon>Bacteria</taxon>
        <taxon>Pseudomonadati</taxon>
        <taxon>Bacteroidota</taxon>
        <taxon>Cytophagia</taxon>
        <taxon>Cytophagales</taxon>
        <taxon>Cyclobacteriaceae</taxon>
        <taxon>Shivajiella</taxon>
    </lineage>
</organism>
<dbReference type="InterPro" id="IPR005835">
    <property type="entry name" value="NTP_transferase_dom"/>
</dbReference>
<keyword evidence="6 9" id="KW-0479">Metal-binding</keyword>
<comment type="cofactor">
    <cofactor evidence="1">
        <name>Mg(2+)</name>
        <dbReference type="ChEBI" id="CHEBI:18420"/>
    </cofactor>
</comment>
<evidence type="ECO:0000256" key="6">
    <source>
        <dbReference type="ARBA" id="ARBA00022723"/>
    </source>
</evidence>
<dbReference type="Pfam" id="PF00483">
    <property type="entry name" value="NTP_transferase"/>
    <property type="match status" value="1"/>
</dbReference>
<evidence type="ECO:0000256" key="3">
    <source>
        <dbReference type="ARBA" id="ARBA00012461"/>
    </source>
</evidence>
<dbReference type="RefSeq" id="WP_380800360.1">
    <property type="nucleotide sequence ID" value="NZ_JBHUIV010000008.1"/>
</dbReference>
<dbReference type="PANTHER" id="PTHR43532:SF1">
    <property type="entry name" value="GLUCOSE-1-PHOSPHATE THYMIDYLYLTRANSFERASE 1"/>
    <property type="match status" value="1"/>
</dbReference>
<evidence type="ECO:0000313" key="11">
    <source>
        <dbReference type="EMBL" id="MFD2200577.1"/>
    </source>
</evidence>
<evidence type="ECO:0000256" key="8">
    <source>
        <dbReference type="ARBA" id="ARBA00049336"/>
    </source>
</evidence>
<evidence type="ECO:0000313" key="12">
    <source>
        <dbReference type="Proteomes" id="UP001597414"/>
    </source>
</evidence>
<comment type="caution">
    <text evidence="11">The sequence shown here is derived from an EMBL/GenBank/DDBJ whole genome shotgun (WGS) entry which is preliminary data.</text>
</comment>
<dbReference type="NCBIfam" id="TIGR01207">
    <property type="entry name" value="rmlA"/>
    <property type="match status" value="1"/>
</dbReference>
<keyword evidence="5 9" id="KW-0548">Nucleotidyltransferase</keyword>
<comment type="catalytic activity">
    <reaction evidence="8 9">
        <text>dTTP + alpha-D-glucose 1-phosphate + H(+) = dTDP-alpha-D-glucose + diphosphate</text>
        <dbReference type="Rhea" id="RHEA:15225"/>
        <dbReference type="ChEBI" id="CHEBI:15378"/>
        <dbReference type="ChEBI" id="CHEBI:33019"/>
        <dbReference type="ChEBI" id="CHEBI:37568"/>
        <dbReference type="ChEBI" id="CHEBI:57477"/>
        <dbReference type="ChEBI" id="CHEBI:58601"/>
        <dbReference type="EC" id="2.7.7.24"/>
    </reaction>
</comment>
<accession>A0ABW5B3Z2</accession>
<dbReference type="CDD" id="cd02538">
    <property type="entry name" value="G1P_TT_short"/>
    <property type="match status" value="1"/>
</dbReference>
<gene>
    <name evidence="11" type="primary">rfbA</name>
    <name evidence="11" type="ORF">ACFSKV_03295</name>
</gene>
<dbReference type="Proteomes" id="UP001597414">
    <property type="component" value="Unassembled WGS sequence"/>
</dbReference>
<dbReference type="EMBL" id="JBHUIV010000008">
    <property type="protein sequence ID" value="MFD2200577.1"/>
    <property type="molecule type" value="Genomic_DNA"/>
</dbReference>